<dbReference type="GO" id="GO:0005829">
    <property type="term" value="C:cytosol"/>
    <property type="evidence" value="ECO:0007669"/>
    <property type="project" value="TreeGrafter"/>
</dbReference>
<evidence type="ECO:0000259" key="2">
    <source>
        <dbReference type="PROSITE" id="PS51194"/>
    </source>
</evidence>
<dbReference type="InterPro" id="IPR050742">
    <property type="entry name" value="Helicase_Restrict-Modif_Enz"/>
</dbReference>
<evidence type="ECO:0000313" key="3">
    <source>
        <dbReference type="EMBL" id="QHC49121.1"/>
    </source>
</evidence>
<dbReference type="GO" id="GO:0005524">
    <property type="term" value="F:ATP binding"/>
    <property type="evidence" value="ECO:0007669"/>
    <property type="project" value="InterPro"/>
</dbReference>
<evidence type="ECO:0000259" key="1">
    <source>
        <dbReference type="PROSITE" id="PS51192"/>
    </source>
</evidence>
<keyword evidence="3" id="KW-0347">Helicase</keyword>
<dbReference type="FunFam" id="3.40.50.300:FF:000794">
    <property type="entry name" value="ATP-dependent RNA helicase"/>
    <property type="match status" value="1"/>
</dbReference>
<organism evidence="3 4">
    <name type="scientific">Billgrantia tianxiuensis</name>
    <dbReference type="NCBI Taxonomy" id="2497861"/>
    <lineage>
        <taxon>Bacteria</taxon>
        <taxon>Pseudomonadati</taxon>
        <taxon>Pseudomonadota</taxon>
        <taxon>Gammaproteobacteria</taxon>
        <taxon>Oceanospirillales</taxon>
        <taxon>Halomonadaceae</taxon>
        <taxon>Billgrantia</taxon>
    </lineage>
</organism>
<gene>
    <name evidence="3" type="ORF">EKK97_05100</name>
</gene>
<evidence type="ECO:0000313" key="4">
    <source>
        <dbReference type="Proteomes" id="UP000464013"/>
    </source>
</evidence>
<dbReference type="SUPFAM" id="SSF57829">
    <property type="entry name" value="Zn-binding ribosomal proteins"/>
    <property type="match status" value="1"/>
</dbReference>
<dbReference type="EMBL" id="CP035042">
    <property type="protein sequence ID" value="QHC49121.1"/>
    <property type="molecule type" value="Genomic_DNA"/>
</dbReference>
<dbReference type="Pfam" id="PF04851">
    <property type="entry name" value="ResIII"/>
    <property type="match status" value="1"/>
</dbReference>
<dbReference type="OrthoDB" id="9802848at2"/>
<accession>A0A6I6SIE5</accession>
<dbReference type="InterPro" id="IPR011332">
    <property type="entry name" value="Ribosomal_zn-bd"/>
</dbReference>
<dbReference type="GO" id="GO:0016787">
    <property type="term" value="F:hydrolase activity"/>
    <property type="evidence" value="ECO:0007669"/>
    <property type="project" value="InterPro"/>
</dbReference>
<dbReference type="Pfam" id="PF00271">
    <property type="entry name" value="Helicase_C"/>
    <property type="match status" value="1"/>
</dbReference>
<protein>
    <submittedName>
        <fullName evidence="3">DEAD/DEAH box helicase</fullName>
    </submittedName>
</protein>
<dbReference type="CDD" id="cd17926">
    <property type="entry name" value="DEXHc_RE"/>
    <property type="match status" value="1"/>
</dbReference>
<dbReference type="Gene3D" id="3.40.50.300">
    <property type="entry name" value="P-loop containing nucleotide triphosphate hydrolases"/>
    <property type="match status" value="2"/>
</dbReference>
<dbReference type="InterPro" id="IPR027417">
    <property type="entry name" value="P-loop_NTPase"/>
</dbReference>
<dbReference type="PROSITE" id="PS51194">
    <property type="entry name" value="HELICASE_CTER"/>
    <property type="match status" value="1"/>
</dbReference>
<feature type="domain" description="Helicase ATP-binding" evidence="1">
    <location>
        <begin position="19"/>
        <end position="178"/>
    </location>
</feature>
<dbReference type="AlphaFoldDB" id="A0A6I6SIE5"/>
<dbReference type="InterPro" id="IPR014001">
    <property type="entry name" value="Helicase_ATP-bd"/>
</dbReference>
<dbReference type="InterPro" id="IPR006935">
    <property type="entry name" value="Helicase/UvrB_N"/>
</dbReference>
<reference evidence="3 4" key="1">
    <citation type="submission" date="2019-01" db="EMBL/GenBank/DDBJ databases">
        <title>Complete genome of a denitifying bacterium Halomons sp. BC-M4-5.</title>
        <authorList>
            <person name="Wang L."/>
            <person name="Shao Z."/>
        </authorList>
    </citation>
    <scope>NUCLEOTIDE SEQUENCE [LARGE SCALE GENOMIC DNA]</scope>
    <source>
        <strain evidence="3 4">BC-M4-5</strain>
    </source>
</reference>
<dbReference type="CDD" id="cd18799">
    <property type="entry name" value="SF2_C_EcoAI-like"/>
    <property type="match status" value="1"/>
</dbReference>
<feature type="domain" description="Helicase C-terminal" evidence="2">
    <location>
        <begin position="247"/>
        <end position="392"/>
    </location>
</feature>
<keyword evidence="3" id="KW-0067">ATP-binding</keyword>
<dbReference type="PANTHER" id="PTHR47396">
    <property type="entry name" value="TYPE I RESTRICTION ENZYME ECOKI R PROTEIN"/>
    <property type="match status" value="1"/>
</dbReference>
<dbReference type="KEGG" id="htx:EKK97_05100"/>
<dbReference type="SMART" id="SM00490">
    <property type="entry name" value="HELICc"/>
    <property type="match status" value="1"/>
</dbReference>
<dbReference type="SUPFAM" id="SSF52540">
    <property type="entry name" value="P-loop containing nucleoside triphosphate hydrolases"/>
    <property type="match status" value="1"/>
</dbReference>
<keyword evidence="3" id="KW-0378">Hydrolase</keyword>
<dbReference type="GO" id="GO:0003677">
    <property type="term" value="F:DNA binding"/>
    <property type="evidence" value="ECO:0007669"/>
    <property type="project" value="InterPro"/>
</dbReference>
<proteinExistence type="predicted"/>
<dbReference type="GO" id="GO:0006412">
    <property type="term" value="P:translation"/>
    <property type="evidence" value="ECO:0007669"/>
    <property type="project" value="InterPro"/>
</dbReference>
<dbReference type="GO" id="GO:0004386">
    <property type="term" value="F:helicase activity"/>
    <property type="evidence" value="ECO:0007669"/>
    <property type="project" value="UniProtKB-KW"/>
</dbReference>
<dbReference type="RefSeq" id="WP_159549866.1">
    <property type="nucleotide sequence ID" value="NZ_CP035042.1"/>
</dbReference>
<keyword evidence="4" id="KW-1185">Reference proteome</keyword>
<dbReference type="PANTHER" id="PTHR47396:SF1">
    <property type="entry name" value="ATP-DEPENDENT HELICASE IRC3-RELATED"/>
    <property type="match status" value="1"/>
</dbReference>
<dbReference type="Proteomes" id="UP000464013">
    <property type="component" value="Chromosome"/>
</dbReference>
<keyword evidence="3" id="KW-0547">Nucleotide-binding</keyword>
<name>A0A6I6SIE5_9GAMM</name>
<sequence length="591" mass="66176">MTSPSLRPYQHEAVRRVVTHFRNSDEPAVVVLPTGSGKSLVIAELARLARGRVLVLAHVRELVEQNHAKYLAYGLEADIFSAGLGRKESARQVVFGSVQSVVRNIERFDASAQQQGQFTLLVIDECHRVSPDKDASYRRVIERLRRANPRLKVLGLTATPYRLGQGFIYHRHHHGMVRGDDDCFFRDCVFEQPLRLMVKQGYLAPPRRIDAAVERYDFSALVPGANGLFREEELNRVAAGNRATPGIVAEIVERAAKRRGVMLFAATVAHAEEVLGYLPAAEAALITGETPSREREHIIAAFKACELKYLVNVAVLTTGFDAPHVDLIAILRPTESVSLYQQIVGRGLRLAPGKSDCLILDYAGNPWDLYAPEVGSPRPASDTEPVQVECPACGHANLFWGRKEGEIVIEHFGRRCQGLVEDESVKRGQCDFRFRFKVCGECGAENDIAARRCHGCQTLLVDADDKLKEALRLRDARVLRVAGMQLEATVNGRGLPRLKVTYHDEDGVSLSEWFALETPAQRAAFGAVFLRDHLRAPGARWQPMSAEEVIAERRRLRHPDFVVGRKVGRHWQVREKLFDYTGRYRKAETAE</sequence>
<dbReference type="SMART" id="SM00487">
    <property type="entry name" value="DEXDc"/>
    <property type="match status" value="1"/>
</dbReference>
<dbReference type="InterPro" id="IPR001650">
    <property type="entry name" value="Helicase_C-like"/>
</dbReference>
<dbReference type="PROSITE" id="PS51192">
    <property type="entry name" value="HELICASE_ATP_BIND_1"/>
    <property type="match status" value="1"/>
</dbReference>